<dbReference type="Gene3D" id="2.60.120.620">
    <property type="entry name" value="q2cbj1_9rhob like domain"/>
    <property type="match status" value="1"/>
</dbReference>
<accession>A0A6B1DN59</accession>
<dbReference type="PANTHER" id="PTHR20883:SF48">
    <property type="entry name" value="ECTOINE DIOXYGENASE"/>
    <property type="match status" value="1"/>
</dbReference>
<dbReference type="GO" id="GO:0005506">
    <property type="term" value="F:iron ion binding"/>
    <property type="evidence" value="ECO:0007669"/>
    <property type="project" value="UniProtKB-ARBA"/>
</dbReference>
<keyword evidence="1" id="KW-0560">Oxidoreductase</keyword>
<protein>
    <submittedName>
        <fullName evidence="1">Phytanoyl-CoA dioxygenase family protein</fullName>
    </submittedName>
</protein>
<comment type="caution">
    <text evidence="1">The sequence shown here is derived from an EMBL/GenBank/DDBJ whole genome shotgun (WGS) entry which is preliminary data.</text>
</comment>
<organism evidence="1">
    <name type="scientific">Caldilineaceae bacterium SB0662_bin_9</name>
    <dbReference type="NCBI Taxonomy" id="2605258"/>
    <lineage>
        <taxon>Bacteria</taxon>
        <taxon>Bacillati</taxon>
        <taxon>Chloroflexota</taxon>
        <taxon>Caldilineae</taxon>
        <taxon>Caldilineales</taxon>
        <taxon>Caldilineaceae</taxon>
    </lineage>
</organism>
<evidence type="ECO:0000313" key="1">
    <source>
        <dbReference type="EMBL" id="MYD89159.1"/>
    </source>
</evidence>
<dbReference type="InterPro" id="IPR008775">
    <property type="entry name" value="Phytyl_CoA_dOase-like"/>
</dbReference>
<dbReference type="PANTHER" id="PTHR20883">
    <property type="entry name" value="PHYTANOYL-COA DIOXYGENASE DOMAIN CONTAINING 1"/>
    <property type="match status" value="1"/>
</dbReference>
<keyword evidence="1" id="KW-0223">Dioxygenase</keyword>
<dbReference type="SUPFAM" id="SSF51197">
    <property type="entry name" value="Clavaminate synthase-like"/>
    <property type="match status" value="1"/>
</dbReference>
<reference evidence="1" key="1">
    <citation type="submission" date="2019-09" db="EMBL/GenBank/DDBJ databases">
        <title>Characterisation of the sponge microbiome using genome-centric metagenomics.</title>
        <authorList>
            <person name="Engelberts J.P."/>
            <person name="Robbins S.J."/>
            <person name="De Goeij J.M."/>
            <person name="Aranda M."/>
            <person name="Bell S.C."/>
            <person name="Webster N.S."/>
        </authorList>
    </citation>
    <scope>NUCLEOTIDE SEQUENCE</scope>
    <source>
        <strain evidence="1">SB0662_bin_9</strain>
    </source>
</reference>
<name>A0A6B1DN59_9CHLR</name>
<sequence>MRKENAVLSDSQVQHFRDYGYTVAPGLFDEREVAALLSELERFKREGLGRNVSTDPDAKVNYQIIPLNDKSNLIRALPFAPKVVACISALIGDPFVRHLDQIFLKPPGLGSGTDWHQDNAYFRLQDPTKGTAMWIALHDANIQNGTLHVIPNSHRTEFGHTRDPDSDHHIHIEGLEGEEVPCEVSAGGAVFFNYGTAHATKKNNSDRERAGLAFHFFNTDYGEGVRLGGKGVEVAVTGTAATGGLREYGVTVAGTWEREVALHP</sequence>
<gene>
    <name evidence="1" type="ORF">F4Y08_02300</name>
</gene>
<dbReference type="GO" id="GO:0016706">
    <property type="term" value="F:2-oxoglutarate-dependent dioxygenase activity"/>
    <property type="evidence" value="ECO:0007669"/>
    <property type="project" value="UniProtKB-ARBA"/>
</dbReference>
<dbReference type="AlphaFoldDB" id="A0A6B1DN59"/>
<proteinExistence type="predicted"/>
<dbReference type="EMBL" id="VXPY01000013">
    <property type="protein sequence ID" value="MYD89159.1"/>
    <property type="molecule type" value="Genomic_DNA"/>
</dbReference>
<dbReference type="Pfam" id="PF05721">
    <property type="entry name" value="PhyH"/>
    <property type="match status" value="1"/>
</dbReference>